<reference evidence="2 3" key="1">
    <citation type="submission" date="2017-07" db="EMBL/GenBank/DDBJ databases">
        <title>Draft Genome Sequences of Select Purple Nonsulfur Bacteria.</title>
        <authorList>
            <person name="Lasarre B."/>
            <person name="Mckinlay J.B."/>
        </authorList>
    </citation>
    <scope>NUCLEOTIDE SEQUENCE [LARGE SCALE GENOMIC DNA]</scope>
    <source>
        <strain evidence="2 3">DSM 11907</strain>
    </source>
</reference>
<name>A0A327KW37_9BRAD</name>
<comment type="caution">
    <text evidence="2">The sequence shown here is derived from an EMBL/GenBank/DDBJ whole genome shotgun (WGS) entry which is preliminary data.</text>
</comment>
<dbReference type="EMBL" id="NPEU01000003">
    <property type="protein sequence ID" value="RAI42204.1"/>
    <property type="molecule type" value="Genomic_DNA"/>
</dbReference>
<evidence type="ECO:0000313" key="2">
    <source>
        <dbReference type="EMBL" id="RAI42204.1"/>
    </source>
</evidence>
<gene>
    <name evidence="2" type="ORF">CH338_00830</name>
</gene>
<sequence>MQKTAAKLLDAGLLEEIRARGTLPIWRRDEAKGPLALRITRRGLKAIWVEDEPQRSGTASHKKAGPGPRRGAPATERGDRDKTARGRSRAQAVRSRAEPRKAPAEPSSPVERETPRTGAAQAHRVPAPRRSRADSKQAHVITMLARPEGATIAAIIETTGWQPHSVRGFLSAVVRKSLGLTLASDKGEHGRVYRIVCDGAAVPNAASREQGTA</sequence>
<evidence type="ECO:0008006" key="4">
    <source>
        <dbReference type="Google" id="ProtNLM"/>
    </source>
</evidence>
<feature type="region of interest" description="Disordered" evidence="1">
    <location>
        <begin position="50"/>
        <end position="137"/>
    </location>
</feature>
<keyword evidence="3" id="KW-1185">Reference proteome</keyword>
<dbReference type="InterPro" id="IPR021880">
    <property type="entry name" value="DUF3489"/>
</dbReference>
<dbReference type="Proteomes" id="UP000248863">
    <property type="component" value="Unassembled WGS sequence"/>
</dbReference>
<dbReference type="RefSeq" id="WP_111355138.1">
    <property type="nucleotide sequence ID" value="NZ_NHSK01000106.1"/>
</dbReference>
<dbReference type="AlphaFoldDB" id="A0A327KW37"/>
<dbReference type="Pfam" id="PF11994">
    <property type="entry name" value="DUF3489"/>
    <property type="match status" value="1"/>
</dbReference>
<proteinExistence type="predicted"/>
<evidence type="ECO:0000313" key="3">
    <source>
        <dbReference type="Proteomes" id="UP000248863"/>
    </source>
</evidence>
<evidence type="ECO:0000256" key="1">
    <source>
        <dbReference type="SAM" id="MobiDB-lite"/>
    </source>
</evidence>
<dbReference type="OrthoDB" id="7206991at2"/>
<protein>
    <recommendedName>
        <fullName evidence="4">DUF3489 domain-containing protein</fullName>
    </recommendedName>
</protein>
<accession>A0A327KW37</accession>
<organism evidence="2 3">
    <name type="scientific">Rhodoplanes elegans</name>
    <dbReference type="NCBI Taxonomy" id="29408"/>
    <lineage>
        <taxon>Bacteria</taxon>
        <taxon>Pseudomonadati</taxon>
        <taxon>Pseudomonadota</taxon>
        <taxon>Alphaproteobacteria</taxon>
        <taxon>Hyphomicrobiales</taxon>
        <taxon>Nitrobacteraceae</taxon>
        <taxon>Rhodoplanes</taxon>
    </lineage>
</organism>